<feature type="transmembrane region" description="Helical" evidence="6">
    <location>
        <begin position="173"/>
        <end position="192"/>
    </location>
</feature>
<keyword evidence="2" id="KW-1003">Cell membrane</keyword>
<proteinExistence type="predicted"/>
<organism evidence="7">
    <name type="scientific">Vibrio parahaemolyticus</name>
    <dbReference type="NCBI Taxonomy" id="670"/>
    <lineage>
        <taxon>Bacteria</taxon>
        <taxon>Pseudomonadati</taxon>
        <taxon>Pseudomonadota</taxon>
        <taxon>Gammaproteobacteria</taxon>
        <taxon>Vibrionales</taxon>
        <taxon>Vibrionaceae</taxon>
        <taxon>Vibrio</taxon>
    </lineage>
</organism>
<evidence type="ECO:0000313" key="7">
    <source>
        <dbReference type="EMBL" id="QOS21259.1"/>
    </source>
</evidence>
<evidence type="ECO:0000256" key="3">
    <source>
        <dbReference type="ARBA" id="ARBA00022692"/>
    </source>
</evidence>
<feature type="transmembrane region" description="Helical" evidence="6">
    <location>
        <begin position="359"/>
        <end position="378"/>
    </location>
</feature>
<evidence type="ECO:0000256" key="4">
    <source>
        <dbReference type="ARBA" id="ARBA00022989"/>
    </source>
</evidence>
<feature type="transmembrane region" description="Helical" evidence="6">
    <location>
        <begin position="114"/>
        <end position="136"/>
    </location>
</feature>
<evidence type="ECO:0000256" key="1">
    <source>
        <dbReference type="ARBA" id="ARBA00004651"/>
    </source>
</evidence>
<feature type="transmembrane region" description="Helical" evidence="6">
    <location>
        <begin position="85"/>
        <end position="108"/>
    </location>
</feature>
<feature type="transmembrane region" description="Helical" evidence="6">
    <location>
        <begin position="43"/>
        <end position="65"/>
    </location>
</feature>
<dbReference type="AlphaFoldDB" id="A0A7M1W2V2"/>
<dbReference type="InterPro" id="IPR050833">
    <property type="entry name" value="Poly_Biosynth_Transport"/>
</dbReference>
<feature type="transmembrane region" description="Helical" evidence="6">
    <location>
        <begin position="287"/>
        <end position="311"/>
    </location>
</feature>
<evidence type="ECO:0000256" key="5">
    <source>
        <dbReference type="ARBA" id="ARBA00023136"/>
    </source>
</evidence>
<keyword evidence="3 6" id="KW-0812">Transmembrane</keyword>
<feature type="transmembrane region" description="Helical" evidence="6">
    <location>
        <begin position="252"/>
        <end position="275"/>
    </location>
</feature>
<evidence type="ECO:0008006" key="8">
    <source>
        <dbReference type="Google" id="ProtNLM"/>
    </source>
</evidence>
<dbReference type="GO" id="GO:0005886">
    <property type="term" value="C:plasma membrane"/>
    <property type="evidence" value="ECO:0007669"/>
    <property type="project" value="UniProtKB-SubCell"/>
</dbReference>
<sequence length="413" mass="45547">MKKVVLKSSVGIISIKLLNALTVLLIVVVAAEQLGPAEYGKYSLLISIFTLMAIPLKNGASTLTIREHKKSNHINENKLADGVQIFYYILFVVLSLLVCVLLFFFNFINKGDLVISLTGVMLYSIGGGYISIVRTYNIIDERYNYSQIPEMIFSPVVILSLLFILKLNDGYELFLANGFSLVLISVVLYLFFGKNRFELIYGNVFSSKSNALKVSALYISAISGAQLINSQIDIYSLAALSSLESVGMYKVANQFASLLFIPVVALSIFVSPKVLSLINDGKKKDAGIFFLNSSVIGFLVSLLLFFMVYFLHRDVIFFLLGDKYLDVSSTLLVLCLGAVVFSIFGPVLGVANMLGLEKMALGSSLISMLINFLLNVSLVPKFGALGAAVATTLSMFLWKVMLSYFILKKWRNL</sequence>
<dbReference type="PANTHER" id="PTHR30250:SF11">
    <property type="entry name" value="O-ANTIGEN TRANSPORTER-RELATED"/>
    <property type="match status" value="1"/>
</dbReference>
<gene>
    <name evidence="7" type="ORF">VP60_00030</name>
</gene>
<protein>
    <recommendedName>
        <fullName evidence="8">Polysaccharide biosynthesis protein</fullName>
    </recommendedName>
</protein>
<name>A0A7M1W2V2_VIBPH</name>
<keyword evidence="4 6" id="KW-1133">Transmembrane helix</keyword>
<accession>A0A7M1W2V2</accession>
<dbReference type="Pfam" id="PF01943">
    <property type="entry name" value="Polysacc_synt"/>
    <property type="match status" value="1"/>
</dbReference>
<feature type="transmembrane region" description="Helical" evidence="6">
    <location>
        <begin position="148"/>
        <end position="167"/>
    </location>
</feature>
<feature type="transmembrane region" description="Helical" evidence="6">
    <location>
        <begin position="384"/>
        <end position="407"/>
    </location>
</feature>
<keyword evidence="5 6" id="KW-0472">Membrane</keyword>
<evidence type="ECO:0000256" key="6">
    <source>
        <dbReference type="SAM" id="Phobius"/>
    </source>
</evidence>
<evidence type="ECO:0000256" key="2">
    <source>
        <dbReference type="ARBA" id="ARBA00022475"/>
    </source>
</evidence>
<reference evidence="7" key="1">
    <citation type="submission" date="2020-08" db="EMBL/GenBank/DDBJ databases">
        <title>Genetic structure, function and evolution of capsule biosynthesis loci in Vibrio parahaemolyticus.</title>
        <authorList>
            <person name="Li L."/>
            <person name="Bian S."/>
        </authorList>
    </citation>
    <scope>NUCLEOTIDE SEQUENCE</scope>
    <source>
        <strain evidence="7">VP60</strain>
    </source>
</reference>
<dbReference type="InterPro" id="IPR002797">
    <property type="entry name" value="Polysacc_synth"/>
</dbReference>
<comment type="subcellular location">
    <subcellularLocation>
        <location evidence="1">Cell membrane</location>
        <topology evidence="1">Multi-pass membrane protein</topology>
    </subcellularLocation>
</comment>
<dbReference type="PANTHER" id="PTHR30250">
    <property type="entry name" value="PST FAMILY PREDICTED COLANIC ACID TRANSPORTER"/>
    <property type="match status" value="1"/>
</dbReference>
<feature type="transmembrane region" description="Helical" evidence="6">
    <location>
        <begin position="331"/>
        <end position="352"/>
    </location>
</feature>
<dbReference type="EMBL" id="MT898182">
    <property type="protein sequence ID" value="QOS21259.1"/>
    <property type="molecule type" value="Genomic_DNA"/>
</dbReference>
<feature type="transmembrane region" description="Helical" evidence="6">
    <location>
        <begin position="12"/>
        <end position="31"/>
    </location>
</feature>